<name>A0A4R7ZAK9_9FIRM</name>
<dbReference type="GO" id="GO:0003964">
    <property type="term" value="F:RNA-directed DNA polymerase activity"/>
    <property type="evidence" value="ECO:0007669"/>
    <property type="project" value="UniProtKB-KW"/>
</dbReference>
<dbReference type="PANTHER" id="PTHR34047:SF8">
    <property type="entry name" value="PROTEIN YKFC"/>
    <property type="match status" value="1"/>
</dbReference>
<feature type="domain" description="Reverse transcriptase" evidence="1">
    <location>
        <begin position="66"/>
        <end position="307"/>
    </location>
</feature>
<dbReference type="PROSITE" id="PS50878">
    <property type="entry name" value="RT_POL"/>
    <property type="match status" value="1"/>
</dbReference>
<dbReference type="NCBIfam" id="TIGR04416">
    <property type="entry name" value="group_II_RT_mat"/>
    <property type="match status" value="1"/>
</dbReference>
<dbReference type="InterPro" id="IPR030931">
    <property type="entry name" value="Group_II_RT_mat"/>
</dbReference>
<keyword evidence="2" id="KW-0548">Nucleotidyltransferase</keyword>
<keyword evidence="2" id="KW-0808">Transferase</keyword>
<dbReference type="Proteomes" id="UP000294743">
    <property type="component" value="Unassembled WGS sequence"/>
</dbReference>
<gene>
    <name evidence="2" type="ORF">EDD63_1902</name>
</gene>
<sequence>MNVENELKSISLQSKKFDKVQSLLPLVNKGNLLLEHRRQNANKAVGVDGVTKEEYGQDLENNIDKLLSAMKAMRYRPQPTRRVDISKEDGSTRPLGIPCYEDKLVQGIMAKALSATYEERFLECSYGFRPNRSAHEAISVINHTIMFRKVNYILDCDIKGFFNHVNHKWLVKFLENDIQDPKFIRYIVRFLKSGVMEDMKFSETDEGTPQGGLISPVLANVYLHYVLDLWFEKYMKKRLKGYAKLVRYCDDFIIMFQYENEAKMVYEELIPRLAKFNLEINTDKTKAIPFGRYKGTKESFDFLGFAHINGKTRNGKYTVHHTIGKKKLKAKKRSAKAWLKLVMHKPIAEIMETINRKLRGLYNYYGISGNYKGISKFYKYYKYEYYRILRRRGQKNPIKYKDYLRIWDYFIKEKPSLKVNIWY</sequence>
<organism evidence="2 3">
    <name type="scientific">Breznakia blatticola</name>
    <dbReference type="NCBI Taxonomy" id="1754012"/>
    <lineage>
        <taxon>Bacteria</taxon>
        <taxon>Bacillati</taxon>
        <taxon>Bacillota</taxon>
        <taxon>Erysipelotrichia</taxon>
        <taxon>Erysipelotrichales</taxon>
        <taxon>Erysipelotrichaceae</taxon>
        <taxon>Breznakia</taxon>
    </lineage>
</organism>
<evidence type="ECO:0000313" key="3">
    <source>
        <dbReference type="Proteomes" id="UP000294743"/>
    </source>
</evidence>
<dbReference type="CDD" id="cd01651">
    <property type="entry name" value="RT_G2_intron"/>
    <property type="match status" value="1"/>
</dbReference>
<evidence type="ECO:0000259" key="1">
    <source>
        <dbReference type="PROSITE" id="PS50878"/>
    </source>
</evidence>
<dbReference type="InterPro" id="IPR043502">
    <property type="entry name" value="DNA/RNA_pol_sf"/>
</dbReference>
<dbReference type="AlphaFoldDB" id="A0A4R7ZAK9"/>
<dbReference type="OrthoDB" id="1646320at2"/>
<dbReference type="PANTHER" id="PTHR34047">
    <property type="entry name" value="NUCLEAR INTRON MATURASE 1, MITOCHONDRIAL-RELATED"/>
    <property type="match status" value="1"/>
</dbReference>
<keyword evidence="3" id="KW-1185">Reference proteome</keyword>
<evidence type="ECO:0000313" key="2">
    <source>
        <dbReference type="EMBL" id="TDW07201.1"/>
    </source>
</evidence>
<accession>A0A4R7ZAK9</accession>
<proteinExistence type="predicted"/>
<dbReference type="SUPFAM" id="SSF56672">
    <property type="entry name" value="DNA/RNA polymerases"/>
    <property type="match status" value="1"/>
</dbReference>
<dbReference type="InterPro" id="IPR051083">
    <property type="entry name" value="GrpII_Intron_Splice-Mob/Def"/>
</dbReference>
<reference evidence="2 3" key="1">
    <citation type="submission" date="2019-03" db="EMBL/GenBank/DDBJ databases">
        <title>Genomic Encyclopedia of Type Strains, Phase IV (KMG-IV): sequencing the most valuable type-strain genomes for metagenomic binning, comparative biology and taxonomic classification.</title>
        <authorList>
            <person name="Goeker M."/>
        </authorList>
    </citation>
    <scope>NUCLEOTIDE SEQUENCE [LARGE SCALE GENOMIC DNA]</scope>
    <source>
        <strain evidence="2 3">DSM 28867</strain>
    </source>
</reference>
<keyword evidence="2" id="KW-0695">RNA-directed DNA polymerase</keyword>
<dbReference type="Pfam" id="PF00078">
    <property type="entry name" value="RVT_1"/>
    <property type="match status" value="1"/>
</dbReference>
<dbReference type="InterPro" id="IPR000477">
    <property type="entry name" value="RT_dom"/>
</dbReference>
<dbReference type="EMBL" id="SODD01000090">
    <property type="protein sequence ID" value="TDW07201.1"/>
    <property type="molecule type" value="Genomic_DNA"/>
</dbReference>
<comment type="caution">
    <text evidence="2">The sequence shown here is derived from an EMBL/GenBank/DDBJ whole genome shotgun (WGS) entry which is preliminary data.</text>
</comment>
<protein>
    <submittedName>
        <fullName evidence="2">Group II intron reverse transcriptase/maturase</fullName>
    </submittedName>
</protein>